<proteinExistence type="predicted"/>
<dbReference type="PANTHER" id="PTHR37312:SF1">
    <property type="entry name" value="MEMBRANE-BOUND ACYLTRANSFERASE YKRP-RELATED"/>
    <property type="match status" value="1"/>
</dbReference>
<feature type="region of interest" description="Disordered" evidence="1">
    <location>
        <begin position="16"/>
        <end position="65"/>
    </location>
</feature>
<feature type="transmembrane region" description="Helical" evidence="2">
    <location>
        <begin position="254"/>
        <end position="271"/>
    </location>
</feature>
<gene>
    <name evidence="3" type="ORF">OSTLU_26322</name>
</gene>
<dbReference type="PANTHER" id="PTHR37312">
    <property type="entry name" value="MEMBRANE-BOUND ACYLTRANSFERASE YKRP-RELATED"/>
    <property type="match status" value="1"/>
</dbReference>
<feature type="transmembrane region" description="Helical" evidence="2">
    <location>
        <begin position="118"/>
        <end position="141"/>
    </location>
</feature>
<feature type="transmembrane region" description="Helical" evidence="2">
    <location>
        <begin position="170"/>
        <end position="187"/>
    </location>
</feature>
<dbReference type="AlphaFoldDB" id="A4S485"/>
<keyword evidence="4" id="KW-1185">Reference proteome</keyword>
<keyword evidence="2" id="KW-0472">Membrane</keyword>
<accession>A4S485</accession>
<dbReference type="OMA" id="PWIFHAR"/>
<reference evidence="3 4" key="1">
    <citation type="journal article" date="2007" name="Proc. Natl. Acad. Sci. U.S.A.">
        <title>The tiny eukaryote Ostreococcus provides genomic insights into the paradox of plankton speciation.</title>
        <authorList>
            <person name="Palenik B."/>
            <person name="Grimwood J."/>
            <person name="Aerts A."/>
            <person name="Rouze P."/>
            <person name="Salamov A."/>
            <person name="Putnam N."/>
            <person name="Dupont C."/>
            <person name="Jorgensen R."/>
            <person name="Derelle E."/>
            <person name="Rombauts S."/>
            <person name="Zhou K."/>
            <person name="Otillar R."/>
            <person name="Merchant S.S."/>
            <person name="Podell S."/>
            <person name="Gaasterland T."/>
            <person name="Napoli C."/>
            <person name="Gendler K."/>
            <person name="Manuell A."/>
            <person name="Tai V."/>
            <person name="Vallon O."/>
            <person name="Piganeau G."/>
            <person name="Jancek S."/>
            <person name="Heijde M."/>
            <person name="Jabbari K."/>
            <person name="Bowler C."/>
            <person name="Lohr M."/>
            <person name="Robbens S."/>
            <person name="Werner G."/>
            <person name="Dubchak I."/>
            <person name="Pazour G.J."/>
            <person name="Ren Q."/>
            <person name="Paulsen I."/>
            <person name="Delwiche C."/>
            <person name="Schmutz J."/>
            <person name="Rokhsar D."/>
            <person name="Van de Peer Y."/>
            <person name="Moreau H."/>
            <person name="Grigoriev I.V."/>
        </authorList>
    </citation>
    <scope>NUCLEOTIDE SEQUENCE [LARGE SCALE GENOMIC DNA]</scope>
    <source>
        <strain evidence="3 4">CCE9901</strain>
    </source>
</reference>
<evidence type="ECO:0000256" key="2">
    <source>
        <dbReference type="SAM" id="Phobius"/>
    </source>
</evidence>
<keyword evidence="2" id="KW-1133">Transmembrane helix</keyword>
<feature type="transmembrane region" description="Helical" evidence="2">
    <location>
        <begin position="224"/>
        <end position="242"/>
    </location>
</feature>
<feature type="transmembrane region" description="Helical" evidence="2">
    <location>
        <begin position="342"/>
        <end position="363"/>
    </location>
</feature>
<dbReference type="HOGENOM" id="CLU_551402_0_0_1"/>
<name>A4S485_OSTLU</name>
<dbReference type="RefSeq" id="XP_001420048.1">
    <property type="nucleotide sequence ID" value="XM_001420011.1"/>
</dbReference>
<protein>
    <recommendedName>
        <fullName evidence="5">Acyltransferase 3 domain-containing protein</fullName>
    </recommendedName>
</protein>
<dbReference type="Proteomes" id="UP000001568">
    <property type="component" value="Chromosome 10"/>
</dbReference>
<keyword evidence="2" id="KW-0812">Transmembrane</keyword>
<evidence type="ECO:0000313" key="4">
    <source>
        <dbReference type="Proteomes" id="UP000001568"/>
    </source>
</evidence>
<dbReference type="OrthoDB" id="10414895at2759"/>
<dbReference type="GeneID" id="5004197"/>
<organism evidence="3 4">
    <name type="scientific">Ostreococcus lucimarinus (strain CCE9901)</name>
    <dbReference type="NCBI Taxonomy" id="436017"/>
    <lineage>
        <taxon>Eukaryota</taxon>
        <taxon>Viridiplantae</taxon>
        <taxon>Chlorophyta</taxon>
        <taxon>Mamiellophyceae</taxon>
        <taxon>Mamiellales</taxon>
        <taxon>Bathycoccaceae</taxon>
        <taxon>Ostreococcus</taxon>
    </lineage>
</organism>
<evidence type="ECO:0008006" key="5">
    <source>
        <dbReference type="Google" id="ProtNLM"/>
    </source>
</evidence>
<evidence type="ECO:0000256" key="1">
    <source>
        <dbReference type="SAM" id="MobiDB-lite"/>
    </source>
</evidence>
<dbReference type="KEGG" id="olu:OSTLU_26322"/>
<evidence type="ECO:0000313" key="3">
    <source>
        <dbReference type="EMBL" id="ABO98341.1"/>
    </source>
</evidence>
<dbReference type="EMBL" id="CP000590">
    <property type="protein sequence ID" value="ABO98341.1"/>
    <property type="molecule type" value="Genomic_DNA"/>
</dbReference>
<sequence length="495" mass="55540">MDGALGFLSSLLDRGLGRGQETTDPITTRPVNTYGSDGSDGSDGAKTRRRARPAAPKPTLSEEDERRSTYIENAKYLLITCVVWVHALDDFLATATIVNAESASVRRTKLDVMEPALPWIRALYLTLATFSMPLFTALAGFQSKSWLEIARGYDANASVMLARVQKSTSTLIGGWVFWQALYVAVSYSDVSPLQWWSPVGVTWFLIALWVWRNSVLLLGALRDSTIYAIVCVLAIAVGFTDTPSTKNGLAFLDWQRVCAYAIYFYAGLVLVKREHVDEILRRFMHLSRPWMRFAAGYGVLGVVFGAFMLSDVLGEPFGEVQEWLLVVSPYGVTKWYHPIIEALWRVVLYLVVALASVAFMSVVPTEEYFFTELGSRTLTAYLLHRVFLTTYTDITTKFWDDDDIDVAFQITMGVFMLPLLVSQVCLTRAVTTFCAPLVDPASRMAETMPWIFHARYDAYDTTEEEEIIDVAARDGIETPLDPTDRDVARSWRSGE</sequence>
<feature type="transmembrane region" description="Helical" evidence="2">
    <location>
        <begin position="291"/>
        <end position="309"/>
    </location>
</feature>
<dbReference type="InterPro" id="IPR052734">
    <property type="entry name" value="Nod_factor_acetyltransferase"/>
</dbReference>
<dbReference type="Gramene" id="ABO98341">
    <property type="protein sequence ID" value="ABO98341"/>
    <property type="gene ID" value="OSTLU_26322"/>
</dbReference>
<feature type="transmembrane region" description="Helical" evidence="2">
    <location>
        <begin position="193"/>
        <end position="212"/>
    </location>
</feature>
<feature type="compositionally biased region" description="Polar residues" evidence="1">
    <location>
        <begin position="20"/>
        <end position="34"/>
    </location>
</feature>
<feature type="compositionally biased region" description="Low complexity" evidence="1">
    <location>
        <begin position="35"/>
        <end position="44"/>
    </location>
</feature>